<dbReference type="EMBL" id="UINC01177699">
    <property type="protein sequence ID" value="SVD85477.1"/>
    <property type="molecule type" value="Genomic_DNA"/>
</dbReference>
<name>A0A382YQB0_9ZZZZ</name>
<accession>A0A382YQB0</accession>
<evidence type="ECO:0000313" key="1">
    <source>
        <dbReference type="EMBL" id="SVD85477.1"/>
    </source>
</evidence>
<feature type="non-terminal residue" evidence="1">
    <location>
        <position position="221"/>
    </location>
</feature>
<dbReference type="AlphaFoldDB" id="A0A382YQB0"/>
<protein>
    <submittedName>
        <fullName evidence="1">Uncharacterized protein</fullName>
    </submittedName>
</protein>
<organism evidence="1">
    <name type="scientific">marine metagenome</name>
    <dbReference type="NCBI Taxonomy" id="408172"/>
    <lineage>
        <taxon>unclassified sequences</taxon>
        <taxon>metagenomes</taxon>
        <taxon>ecological metagenomes</taxon>
    </lineage>
</organism>
<gene>
    <name evidence="1" type="ORF">METZ01_LOCUS438331</name>
</gene>
<reference evidence="1" key="1">
    <citation type="submission" date="2018-05" db="EMBL/GenBank/DDBJ databases">
        <authorList>
            <person name="Lanie J.A."/>
            <person name="Ng W.-L."/>
            <person name="Kazmierczak K.M."/>
            <person name="Andrzejewski T.M."/>
            <person name="Davidsen T.M."/>
            <person name="Wayne K.J."/>
            <person name="Tettelin H."/>
            <person name="Glass J.I."/>
            <person name="Rusch D."/>
            <person name="Podicherti R."/>
            <person name="Tsui H.-C.T."/>
            <person name="Winkler M.E."/>
        </authorList>
    </citation>
    <scope>NUCLEOTIDE SEQUENCE</scope>
</reference>
<sequence>MRDVNQSTFLLRFPEAWNSDEVEAIRCRVTELSEPGHVHSSAHQMLEVPDQWATGVRAAALVLGDLANQGWSLGLSADNEITASPAAVLDDPIAEKERVRAQELLKRDEQLAAPSVRRFVARMESPHEHNGRFVSIHSLMRDGEQLASALRSLGQEVTDVSQFREVIDPYVMVATADGRCSHTGFRLLDIWRYFRYTWANQYRSTPGRGMPILIRDRAVPS</sequence>
<proteinExistence type="predicted"/>